<organism evidence="9 10">
    <name type="scientific">Punica granatum</name>
    <name type="common">Pomegranate</name>
    <dbReference type="NCBI Taxonomy" id="22663"/>
    <lineage>
        <taxon>Eukaryota</taxon>
        <taxon>Viridiplantae</taxon>
        <taxon>Streptophyta</taxon>
        <taxon>Embryophyta</taxon>
        <taxon>Tracheophyta</taxon>
        <taxon>Spermatophyta</taxon>
        <taxon>Magnoliopsida</taxon>
        <taxon>eudicotyledons</taxon>
        <taxon>Gunneridae</taxon>
        <taxon>Pentapetalae</taxon>
        <taxon>rosids</taxon>
        <taxon>malvids</taxon>
        <taxon>Myrtales</taxon>
        <taxon>Lythraceae</taxon>
        <taxon>Punica</taxon>
    </lineage>
</organism>
<protein>
    <recommendedName>
        <fullName evidence="8">CASP-like protein</fullName>
    </recommendedName>
</protein>
<dbReference type="PANTHER" id="PTHR33573">
    <property type="entry name" value="CASP-LIKE PROTEIN 4A4"/>
    <property type="match status" value="1"/>
</dbReference>
<comment type="similarity">
    <text evidence="2 8">Belongs to the Casparian strip membrane proteins (CASP) family.</text>
</comment>
<proteinExistence type="inferred from homology"/>
<evidence type="ECO:0000256" key="5">
    <source>
        <dbReference type="ARBA" id="ARBA00022692"/>
    </source>
</evidence>
<dbReference type="STRING" id="22663.A0A2I0JSA8"/>
<name>A0A2I0JSA8_PUNGR</name>
<feature type="transmembrane region" description="Helical" evidence="8">
    <location>
        <begin position="196"/>
        <end position="218"/>
    </location>
</feature>
<dbReference type="OrthoDB" id="672180at2759"/>
<sequence>METKTSVQLQAQANHHNHSRQQQQQPQHHRNAMNKSSSRNSESSAYPDSPLRFHSPLRSETESPPYASPAAYLERPDNSKAIVVIDKQTQCSPSPLRPSVPKRESRNHPTAADGNAPASARKPATGGGGGEDGKSEAVTTILRRSRARDMMKKAMLWARVLEAAICMSSFAVMAADKTQGWSGDSFDRYREYRFCLTINVIGFVYSGFQAYCSAYHLITGKHVIGHHLRRHFDFSMDQILSYLLISASSAAATRVDDWETNWGKDQFTQMASASIALAFLAFLAFAFSSLLSGYGLWTRDFT</sequence>
<dbReference type="GO" id="GO:0005886">
    <property type="term" value="C:plasma membrane"/>
    <property type="evidence" value="ECO:0007669"/>
    <property type="project" value="UniProtKB-SubCell"/>
</dbReference>
<reference evidence="9 10" key="1">
    <citation type="submission" date="2017-11" db="EMBL/GenBank/DDBJ databases">
        <title>De-novo sequencing of pomegranate (Punica granatum L.) genome.</title>
        <authorList>
            <person name="Akparov Z."/>
            <person name="Amiraslanov A."/>
            <person name="Hajiyeva S."/>
            <person name="Abbasov M."/>
            <person name="Kaur K."/>
            <person name="Hamwieh A."/>
            <person name="Solovyev V."/>
            <person name="Salamov A."/>
            <person name="Braich B."/>
            <person name="Kosarev P."/>
            <person name="Mahmoud A."/>
            <person name="Hajiyev E."/>
            <person name="Babayeva S."/>
            <person name="Izzatullayeva V."/>
            <person name="Mammadov A."/>
            <person name="Mammadov A."/>
            <person name="Sharifova S."/>
            <person name="Ojaghi J."/>
            <person name="Eynullazada K."/>
            <person name="Bayramov B."/>
            <person name="Abdulazimova A."/>
            <person name="Shahmuradov I."/>
        </authorList>
    </citation>
    <scope>NUCLEOTIDE SEQUENCE [LARGE SCALE GENOMIC DNA]</scope>
    <source>
        <strain evidence="10">cv. AG2017</strain>
        <tissue evidence="9">Leaf</tissue>
    </source>
</reference>
<evidence type="ECO:0000256" key="2">
    <source>
        <dbReference type="ARBA" id="ARBA00007651"/>
    </source>
</evidence>
<gene>
    <name evidence="9" type="ORF">CRG98_020507</name>
</gene>
<dbReference type="GeneID" id="116189237"/>
<evidence type="ECO:0000256" key="1">
    <source>
        <dbReference type="ARBA" id="ARBA00004651"/>
    </source>
</evidence>
<evidence type="ECO:0000256" key="3">
    <source>
        <dbReference type="ARBA" id="ARBA00011489"/>
    </source>
</evidence>
<evidence type="ECO:0000256" key="4">
    <source>
        <dbReference type="ARBA" id="ARBA00022475"/>
    </source>
</evidence>
<dbReference type="Proteomes" id="UP000233551">
    <property type="component" value="Unassembled WGS sequence"/>
</dbReference>
<evidence type="ECO:0000256" key="8">
    <source>
        <dbReference type="RuleBase" id="RU361233"/>
    </source>
</evidence>
<feature type="transmembrane region" description="Helical" evidence="8">
    <location>
        <begin position="239"/>
        <end position="255"/>
    </location>
</feature>
<keyword evidence="4 8" id="KW-1003">Cell membrane</keyword>
<feature type="transmembrane region" description="Helical" evidence="8">
    <location>
        <begin position="156"/>
        <end position="176"/>
    </location>
</feature>
<comment type="caution">
    <text evidence="9">The sequence shown here is derived from an EMBL/GenBank/DDBJ whole genome shotgun (WGS) entry which is preliminary data.</text>
</comment>
<dbReference type="EMBL" id="PGOL01001319">
    <property type="protein sequence ID" value="PKI59141.1"/>
    <property type="molecule type" value="Genomic_DNA"/>
</dbReference>
<accession>A0A2I0JSA8</accession>
<dbReference type="PANTHER" id="PTHR33573:SF50">
    <property type="entry name" value="CASP-LIKE PROTEIN 4A3"/>
    <property type="match status" value="1"/>
</dbReference>
<keyword evidence="6 8" id="KW-1133">Transmembrane helix</keyword>
<comment type="subunit">
    <text evidence="3 8">Homodimer and heterodimers.</text>
</comment>
<dbReference type="AlphaFoldDB" id="A0A2I0JSA8"/>
<evidence type="ECO:0000256" key="6">
    <source>
        <dbReference type="ARBA" id="ARBA00022989"/>
    </source>
</evidence>
<feature type="transmembrane region" description="Helical" evidence="8">
    <location>
        <begin position="275"/>
        <end position="297"/>
    </location>
</feature>
<keyword evidence="10" id="KW-1185">Reference proteome</keyword>
<evidence type="ECO:0000313" key="10">
    <source>
        <dbReference type="Proteomes" id="UP000233551"/>
    </source>
</evidence>
<dbReference type="InterPro" id="IPR006702">
    <property type="entry name" value="CASP_dom"/>
</dbReference>
<evidence type="ECO:0000313" key="9">
    <source>
        <dbReference type="EMBL" id="PKI59141.1"/>
    </source>
</evidence>
<comment type="subcellular location">
    <subcellularLocation>
        <location evidence="1 8">Cell membrane</location>
        <topology evidence="1 8">Multi-pass membrane protein</topology>
    </subcellularLocation>
</comment>
<evidence type="ECO:0000256" key="7">
    <source>
        <dbReference type="ARBA" id="ARBA00023136"/>
    </source>
</evidence>
<dbReference type="Pfam" id="PF04535">
    <property type="entry name" value="CASP_dom"/>
    <property type="match status" value="1"/>
</dbReference>
<keyword evidence="5 8" id="KW-0812">Transmembrane</keyword>
<keyword evidence="7 8" id="KW-0472">Membrane</keyword>